<dbReference type="Pfam" id="PF13630">
    <property type="entry name" value="SdpI"/>
    <property type="match status" value="1"/>
</dbReference>
<dbReference type="PANTHER" id="PTHR37810:SF5">
    <property type="entry name" value="IMMUNITY PROTEIN SDPI"/>
    <property type="match status" value="1"/>
</dbReference>
<dbReference type="GO" id="GO:0009636">
    <property type="term" value="P:response to toxic substance"/>
    <property type="evidence" value="ECO:0007669"/>
    <property type="project" value="TreeGrafter"/>
</dbReference>
<feature type="transmembrane region" description="Helical" evidence="1">
    <location>
        <begin position="15"/>
        <end position="35"/>
    </location>
</feature>
<dbReference type="InterPro" id="IPR026272">
    <property type="entry name" value="SdpI"/>
</dbReference>
<dbReference type="InterPro" id="IPR012867">
    <property type="entry name" value="DUF1648"/>
</dbReference>
<reference evidence="3" key="1">
    <citation type="submission" date="2020-06" db="EMBL/GenBank/DDBJ databases">
        <title>Novel chitinolytic bacterium.</title>
        <authorList>
            <person name="Ungkulpasvich U."/>
            <person name="Kosugi A."/>
            <person name="Uke A."/>
        </authorList>
    </citation>
    <scope>NUCLEOTIDE SEQUENCE</scope>
    <source>
        <strain evidence="3">UUS1-1</strain>
    </source>
</reference>
<dbReference type="AlphaFoldDB" id="A0A8J6LRW7"/>
<dbReference type="Pfam" id="PF07853">
    <property type="entry name" value="DUF1648"/>
    <property type="match status" value="1"/>
</dbReference>
<sequence>MSEKYTFKTELRHEWYIFLIIAAVLILGVVVYPALPEQIVVHWNVAGEPDGYGSRFFGVFGLPLITLGLYLLLLFLPVIDPRRRNYAQFATVYRWIKLGVVLFMLGLHLVTLAFNLGYRIDIGNFVTLAIGFLFALLGRGLPQIKPNYFVGIRTPWTLANAEVWTKTHRFGGKLFFWSGVALVIGTVLPDRIRFWLMMALIMGSSLGTAVYSYFCFRQENNANEE</sequence>
<evidence type="ECO:0000313" key="4">
    <source>
        <dbReference type="Proteomes" id="UP000657177"/>
    </source>
</evidence>
<gene>
    <name evidence="3" type="ORF">G5B42_03395</name>
</gene>
<evidence type="ECO:0000256" key="1">
    <source>
        <dbReference type="SAM" id="Phobius"/>
    </source>
</evidence>
<organism evidence="3 4">
    <name type="scientific">Capillibacterium thermochitinicola</name>
    <dbReference type="NCBI Taxonomy" id="2699427"/>
    <lineage>
        <taxon>Bacteria</taxon>
        <taxon>Bacillati</taxon>
        <taxon>Bacillota</taxon>
        <taxon>Capillibacterium</taxon>
    </lineage>
</organism>
<evidence type="ECO:0000313" key="3">
    <source>
        <dbReference type="EMBL" id="MBA2132587.1"/>
    </source>
</evidence>
<evidence type="ECO:0000259" key="2">
    <source>
        <dbReference type="Pfam" id="PF07853"/>
    </source>
</evidence>
<proteinExistence type="predicted"/>
<keyword evidence="4" id="KW-1185">Reference proteome</keyword>
<dbReference type="InterPro" id="IPR025962">
    <property type="entry name" value="SdpI/YhfL"/>
</dbReference>
<dbReference type="RefSeq" id="WP_181339041.1">
    <property type="nucleotide sequence ID" value="NZ_JAAKDE010000005.1"/>
</dbReference>
<keyword evidence="1" id="KW-0812">Transmembrane</keyword>
<keyword evidence="1" id="KW-0472">Membrane</keyword>
<feature type="transmembrane region" description="Helical" evidence="1">
    <location>
        <begin position="194"/>
        <end position="216"/>
    </location>
</feature>
<dbReference type="Proteomes" id="UP000657177">
    <property type="component" value="Unassembled WGS sequence"/>
</dbReference>
<comment type="caution">
    <text evidence="3">The sequence shown here is derived from an EMBL/GenBank/DDBJ whole genome shotgun (WGS) entry which is preliminary data.</text>
</comment>
<name>A0A8J6LRW7_9FIRM</name>
<keyword evidence="1" id="KW-1133">Transmembrane helix</keyword>
<feature type="transmembrane region" description="Helical" evidence="1">
    <location>
        <begin position="170"/>
        <end position="188"/>
    </location>
</feature>
<dbReference type="EMBL" id="JAAKDE010000005">
    <property type="protein sequence ID" value="MBA2132587.1"/>
    <property type="molecule type" value="Genomic_DNA"/>
</dbReference>
<feature type="transmembrane region" description="Helical" evidence="1">
    <location>
        <begin position="95"/>
        <end position="116"/>
    </location>
</feature>
<feature type="transmembrane region" description="Helical" evidence="1">
    <location>
        <begin position="55"/>
        <end position="75"/>
    </location>
</feature>
<protein>
    <submittedName>
        <fullName evidence="3">SdpI family protein</fullName>
    </submittedName>
</protein>
<dbReference type="PIRSF" id="PIRSF038959">
    <property type="entry name" value="SdpI"/>
    <property type="match status" value="1"/>
</dbReference>
<dbReference type="PANTHER" id="PTHR37810">
    <property type="entry name" value="IMMUNITY PROTEIN SDPI"/>
    <property type="match status" value="1"/>
</dbReference>
<feature type="domain" description="DUF1648" evidence="2">
    <location>
        <begin position="19"/>
        <end position="67"/>
    </location>
</feature>
<accession>A0A8J6LRW7</accession>
<feature type="transmembrane region" description="Helical" evidence="1">
    <location>
        <begin position="122"/>
        <end position="141"/>
    </location>
</feature>